<dbReference type="GO" id="GO:0006508">
    <property type="term" value="P:proteolysis"/>
    <property type="evidence" value="ECO:0007669"/>
    <property type="project" value="UniProtKB-KW"/>
</dbReference>
<dbReference type="Gene3D" id="3.90.70.80">
    <property type="match status" value="1"/>
</dbReference>
<comment type="catalytic activity">
    <reaction evidence="1">
        <text>Thiol-dependent hydrolysis of ester, thioester, amide, peptide and isopeptide bonds formed by the C-terminal Gly of ubiquitin (a 76-residue protein attached to proteins as an intracellular targeting signal).</text>
        <dbReference type="EC" id="3.4.19.12"/>
    </reaction>
</comment>
<evidence type="ECO:0000256" key="7">
    <source>
        <dbReference type="ARBA" id="ARBA00057633"/>
    </source>
</evidence>
<evidence type="ECO:0000259" key="9">
    <source>
        <dbReference type="PROSITE" id="PS50802"/>
    </source>
</evidence>
<dbReference type="EC" id="3.4.19.12" evidence="2"/>
<dbReference type="GO" id="GO:0004843">
    <property type="term" value="F:cysteine-type deubiquitinase activity"/>
    <property type="evidence" value="ECO:0007669"/>
    <property type="project" value="UniProtKB-EC"/>
</dbReference>
<keyword evidence="3" id="KW-0645">Protease</keyword>
<dbReference type="InterPro" id="IPR050704">
    <property type="entry name" value="Peptidase_C85-like"/>
</dbReference>
<sequence>MFASAGGPVLTHKYTDAQSLLCTDMVSPLARPASRAESAGEDCALPVFQHGHCFPPTRASTRLRAMQRERAPVPAPGTQAELVLRGIDANLVHRAQERTATKLVAFVDPAHHCLADKVKVGSQQTEGVVYPCGNSSLYKVRQNAEDGHRCDVDQQQESASRWTPVCVSSSSERLTVAALSAALTQAKEKSLEVRKQRKYLTEMVRQDEYLQHKNLYRCHIIPDGNCLYRAVSKAAYGHQANHVLLREQTVHYIADHLEDFVTLIEGDVGEFIVNAAQNGSWAGYPELLAMSSLLDVNIDLTTGGSESCTVVSSMLHFMGSRRNDAPTIYLSWMSNGHYDTLLPTLVPNPEYEEWSAQCQVQQQCDEALARSMAESLSRLHLEKGCGER</sequence>
<dbReference type="FunFam" id="3.90.70.80:FF:000010">
    <property type="entry name" value="OTU domain-containing protein 1"/>
    <property type="match status" value="1"/>
</dbReference>
<reference evidence="10" key="1">
    <citation type="submission" date="2025-08" db="UniProtKB">
        <authorList>
            <consortium name="Ensembl"/>
        </authorList>
    </citation>
    <scope>IDENTIFICATION</scope>
</reference>
<dbReference type="GO" id="GO:0070536">
    <property type="term" value="P:protein K63-linked deubiquitination"/>
    <property type="evidence" value="ECO:0007669"/>
    <property type="project" value="TreeGrafter"/>
</dbReference>
<dbReference type="AlphaFoldDB" id="A0A8C4QUV7"/>
<evidence type="ECO:0000256" key="8">
    <source>
        <dbReference type="ARBA" id="ARBA00074858"/>
    </source>
</evidence>
<dbReference type="Pfam" id="PF02338">
    <property type="entry name" value="OTU"/>
    <property type="match status" value="1"/>
</dbReference>
<dbReference type="Ensembl" id="ENSEBUT00000020796.1">
    <property type="protein sequence ID" value="ENSEBUP00000020220.1"/>
    <property type="gene ID" value="ENSEBUG00000012551.1"/>
</dbReference>
<dbReference type="InterPro" id="IPR038765">
    <property type="entry name" value="Papain-like_cys_pep_sf"/>
</dbReference>
<comment type="function">
    <text evidence="7">Deubiquitinating enzyme that specifically hydrolyzes 'Lys-63'-linked polyubiquitin to monoubiquitin. Required for the stability and translation of a subset mRNAs with a high abundance of rare codons by mediating deubiquitination of 40S ribosomal protein RPS10/eS10, thereby antagonizing ZNF598-mediated 40S ubiquitination. The abundance of rare codons in mRNAs can limit the translation rate and can lead to ribosome collisions that trigger activation of ribosome quality control (RQC) pathway by ZNF598. OTUD1-mediated deubiquitination prevents activation of the RQC and subsequent dissociation of ribosomes and stimulates formation of polysomes and translation.</text>
</comment>
<proteinExistence type="predicted"/>
<accession>A0A8C4QUV7</accession>
<evidence type="ECO:0000313" key="10">
    <source>
        <dbReference type="Ensembl" id="ENSEBUP00000020220.1"/>
    </source>
</evidence>
<evidence type="ECO:0000256" key="2">
    <source>
        <dbReference type="ARBA" id="ARBA00012759"/>
    </source>
</evidence>
<evidence type="ECO:0000256" key="3">
    <source>
        <dbReference type="ARBA" id="ARBA00022670"/>
    </source>
</evidence>
<protein>
    <recommendedName>
        <fullName evidence="8">OTU domain-containing protein 1</fullName>
        <ecNumber evidence="2">3.4.19.12</ecNumber>
    </recommendedName>
</protein>
<evidence type="ECO:0000313" key="11">
    <source>
        <dbReference type="Proteomes" id="UP000694388"/>
    </source>
</evidence>
<evidence type="ECO:0000256" key="1">
    <source>
        <dbReference type="ARBA" id="ARBA00000707"/>
    </source>
</evidence>
<dbReference type="PANTHER" id="PTHR12419:SF101">
    <property type="entry name" value="OTU DOMAIN-CONTAINING PROTEIN 1"/>
    <property type="match status" value="1"/>
</dbReference>
<keyword evidence="6" id="KW-0788">Thiol protease</keyword>
<dbReference type="SUPFAM" id="SSF54001">
    <property type="entry name" value="Cysteine proteinases"/>
    <property type="match status" value="1"/>
</dbReference>
<evidence type="ECO:0000256" key="5">
    <source>
        <dbReference type="ARBA" id="ARBA00022801"/>
    </source>
</evidence>
<keyword evidence="11" id="KW-1185">Reference proteome</keyword>
<reference evidence="10" key="2">
    <citation type="submission" date="2025-09" db="UniProtKB">
        <authorList>
            <consortium name="Ensembl"/>
        </authorList>
    </citation>
    <scope>IDENTIFICATION</scope>
</reference>
<dbReference type="InterPro" id="IPR003323">
    <property type="entry name" value="OTU_dom"/>
</dbReference>
<keyword evidence="4" id="KW-0833">Ubl conjugation pathway</keyword>
<organism evidence="10 11">
    <name type="scientific">Eptatretus burgeri</name>
    <name type="common">Inshore hagfish</name>
    <dbReference type="NCBI Taxonomy" id="7764"/>
    <lineage>
        <taxon>Eukaryota</taxon>
        <taxon>Metazoa</taxon>
        <taxon>Chordata</taxon>
        <taxon>Craniata</taxon>
        <taxon>Vertebrata</taxon>
        <taxon>Cyclostomata</taxon>
        <taxon>Myxini</taxon>
        <taxon>Myxiniformes</taxon>
        <taxon>Myxinidae</taxon>
        <taxon>Eptatretinae</taxon>
        <taxon>Eptatretus</taxon>
    </lineage>
</organism>
<keyword evidence="5" id="KW-0378">Hydrolase</keyword>
<dbReference type="PANTHER" id="PTHR12419">
    <property type="entry name" value="OTU DOMAIN CONTAINING PROTEIN"/>
    <property type="match status" value="1"/>
</dbReference>
<dbReference type="Proteomes" id="UP000694388">
    <property type="component" value="Unplaced"/>
</dbReference>
<evidence type="ECO:0000256" key="6">
    <source>
        <dbReference type="ARBA" id="ARBA00022807"/>
    </source>
</evidence>
<name>A0A8C4QUV7_EPTBU</name>
<feature type="domain" description="OTU" evidence="9">
    <location>
        <begin position="215"/>
        <end position="344"/>
    </location>
</feature>
<dbReference type="GeneTree" id="ENSGT00510000049635"/>
<dbReference type="PROSITE" id="PS50802">
    <property type="entry name" value="OTU"/>
    <property type="match status" value="1"/>
</dbReference>
<evidence type="ECO:0000256" key="4">
    <source>
        <dbReference type="ARBA" id="ARBA00022786"/>
    </source>
</evidence>